<dbReference type="InterPro" id="IPR009959">
    <property type="entry name" value="Cyclase_SnoaL-like"/>
</dbReference>
<evidence type="ECO:0000313" key="1">
    <source>
        <dbReference type="EMBL" id="QIP13206.1"/>
    </source>
</evidence>
<dbReference type="Pfam" id="PF07366">
    <property type="entry name" value="SnoaL"/>
    <property type="match status" value="2"/>
</dbReference>
<organism evidence="1 2">
    <name type="scientific">Spirosoma aureum</name>
    <dbReference type="NCBI Taxonomy" id="2692134"/>
    <lineage>
        <taxon>Bacteria</taxon>
        <taxon>Pseudomonadati</taxon>
        <taxon>Bacteroidota</taxon>
        <taxon>Cytophagia</taxon>
        <taxon>Cytophagales</taxon>
        <taxon>Cytophagaceae</taxon>
        <taxon>Spirosoma</taxon>
    </lineage>
</organism>
<dbReference type="SUPFAM" id="SSF54427">
    <property type="entry name" value="NTF2-like"/>
    <property type="match status" value="2"/>
</dbReference>
<accession>A0A6G9ALJ6</accession>
<sequence>MAQGNSNKALSRRYFHEIMNQANKETAYEILSPDFVFTLPTHPEPFHGPDGFLGLIEMLHGAFPDFYIDPQDMVADGDWVATRWLGGGTHTGGPLLTVKGNVEATGNFFQIDGMTWHTIKDGKIVESIGHEDTLGLMLQLGVLPPQEGAPAPTTPAENEALVARYFGDIMSEGKLEVIEEILDPLFAFIIPTQPEPISGYDAFRGFVLYLRNAFPDIKFTVLRQMAEGNKVASRWQIEGTHQGEFLGAPATGNHIKDFGIDIFTIRHGKIVSVHVNENDFGLMQQLGVIPA</sequence>
<gene>
    <name evidence="1" type="ORF">G8759_11500</name>
</gene>
<dbReference type="Gene3D" id="3.10.450.50">
    <property type="match status" value="2"/>
</dbReference>
<dbReference type="EMBL" id="CP050063">
    <property type="protein sequence ID" value="QIP13206.1"/>
    <property type="molecule type" value="Genomic_DNA"/>
</dbReference>
<dbReference type="InterPro" id="IPR032710">
    <property type="entry name" value="NTF2-like_dom_sf"/>
</dbReference>
<evidence type="ECO:0000313" key="2">
    <source>
        <dbReference type="Proteomes" id="UP000501802"/>
    </source>
</evidence>
<dbReference type="PANTHER" id="PTHR38436">
    <property type="entry name" value="POLYKETIDE CYCLASE SNOAL-LIKE DOMAIN"/>
    <property type="match status" value="1"/>
</dbReference>
<dbReference type="GO" id="GO:0030638">
    <property type="term" value="P:polyketide metabolic process"/>
    <property type="evidence" value="ECO:0007669"/>
    <property type="project" value="InterPro"/>
</dbReference>
<protein>
    <submittedName>
        <fullName evidence="1">Ester cyclase</fullName>
    </submittedName>
</protein>
<dbReference type="KEGG" id="spib:G8759_11500"/>
<dbReference type="AlphaFoldDB" id="A0A6G9ALJ6"/>
<reference evidence="1 2" key="1">
    <citation type="submission" date="2020-03" db="EMBL/GenBank/DDBJ databases">
        <authorList>
            <person name="Kim M.K."/>
        </authorList>
    </citation>
    <scope>NUCLEOTIDE SEQUENCE [LARGE SCALE GENOMIC DNA]</scope>
    <source>
        <strain evidence="1 2">BT328</strain>
    </source>
</reference>
<keyword evidence="2" id="KW-1185">Reference proteome</keyword>
<name>A0A6G9ALJ6_9BACT</name>
<dbReference type="Proteomes" id="UP000501802">
    <property type="component" value="Chromosome"/>
</dbReference>
<dbReference type="PANTHER" id="PTHR38436:SF1">
    <property type="entry name" value="ESTER CYCLASE"/>
    <property type="match status" value="1"/>
</dbReference>
<proteinExistence type="predicted"/>
<dbReference type="RefSeq" id="WP_167208051.1">
    <property type="nucleotide sequence ID" value="NZ_CP050063.1"/>
</dbReference>